<evidence type="ECO:0000256" key="2">
    <source>
        <dbReference type="ARBA" id="ARBA00022679"/>
    </source>
</evidence>
<dbReference type="Gene3D" id="3.40.50.2000">
    <property type="entry name" value="Glycogen Phosphorylase B"/>
    <property type="match status" value="2"/>
</dbReference>
<dbReference type="EMBL" id="VDCS01000011">
    <property type="protein sequence ID" value="TNJ43173.1"/>
    <property type="molecule type" value="Genomic_DNA"/>
</dbReference>
<dbReference type="GO" id="GO:0005829">
    <property type="term" value="C:cytosol"/>
    <property type="evidence" value="ECO:0007669"/>
    <property type="project" value="TreeGrafter"/>
</dbReference>
<dbReference type="OrthoDB" id="9772349at2"/>
<dbReference type="Proteomes" id="UP000308713">
    <property type="component" value="Unassembled WGS sequence"/>
</dbReference>
<protein>
    <submittedName>
        <fullName evidence="3">Glycosyltransferase family 9 protein</fullName>
    </submittedName>
</protein>
<dbReference type="PANTHER" id="PTHR30160">
    <property type="entry name" value="TETRAACYLDISACCHARIDE 4'-KINASE-RELATED"/>
    <property type="match status" value="1"/>
</dbReference>
<keyword evidence="2 3" id="KW-0808">Transferase</keyword>
<reference evidence="3 4" key="1">
    <citation type="submission" date="2019-05" db="EMBL/GenBank/DDBJ databases">
        <title>Tamlana fucoidanivorans sp. nov., isolated from the surface of algae collected from Fujian province in China.</title>
        <authorList>
            <person name="Li J."/>
        </authorList>
    </citation>
    <scope>NUCLEOTIDE SEQUENCE [LARGE SCALE GENOMIC DNA]</scope>
    <source>
        <strain evidence="3 4">CW2-9</strain>
    </source>
</reference>
<dbReference type="AlphaFoldDB" id="A0A5C4SHZ3"/>
<dbReference type="PANTHER" id="PTHR30160:SF7">
    <property type="entry name" value="ADP-HEPTOSE--LPS HEPTOSYLTRANSFERASE 2"/>
    <property type="match status" value="1"/>
</dbReference>
<evidence type="ECO:0000313" key="3">
    <source>
        <dbReference type="EMBL" id="TNJ43173.1"/>
    </source>
</evidence>
<gene>
    <name evidence="3" type="ORF">FGF67_12530</name>
</gene>
<sequence length="349" mass="40748">MKILVIQQKMIGDVLTSSILFEVLRHEYPKAQLDYLINDYTYPVVENNPFIDNFIFFTKKEEQIKHGLFVLAKKIKAQQYDVVIDVYSKLSSNIISLYSGAKIKISYYKLYTAWIYNENVKRKKKSKTNNLAITHRLKLLCPLYIDAEPLQPKIYLSKQEIKDSALFLTQNKLKLEFPVFMISVLGSTKNKTYPFAFMAHVVDTIVEEQPKAQLLFNYIPNQAEDAKTIFNLCKPKTKDQIYFNVFGKSLRQFLAITYHCDALIGNEGGAVNMAKAMKVKTFSIFSPWIDKASWSLFEEEKNIGVHLKDYYPEYYTKPEKQYKKEALQLYQLFKPELFSNQLKTFLKAL</sequence>
<comment type="caution">
    <text evidence="3">The sequence shown here is derived from an EMBL/GenBank/DDBJ whole genome shotgun (WGS) entry which is preliminary data.</text>
</comment>
<dbReference type="CDD" id="cd03789">
    <property type="entry name" value="GT9_LPS_heptosyltransferase"/>
    <property type="match status" value="1"/>
</dbReference>
<dbReference type="GO" id="GO:0009244">
    <property type="term" value="P:lipopolysaccharide core region biosynthetic process"/>
    <property type="evidence" value="ECO:0007669"/>
    <property type="project" value="TreeGrafter"/>
</dbReference>
<evidence type="ECO:0000256" key="1">
    <source>
        <dbReference type="ARBA" id="ARBA00022676"/>
    </source>
</evidence>
<organism evidence="3 4">
    <name type="scientific">Allotamlana fucoidanivorans</name>
    <dbReference type="NCBI Taxonomy" id="2583814"/>
    <lineage>
        <taxon>Bacteria</taxon>
        <taxon>Pseudomonadati</taxon>
        <taxon>Bacteroidota</taxon>
        <taxon>Flavobacteriia</taxon>
        <taxon>Flavobacteriales</taxon>
        <taxon>Flavobacteriaceae</taxon>
        <taxon>Allotamlana</taxon>
    </lineage>
</organism>
<name>A0A5C4SHZ3_9FLAO</name>
<evidence type="ECO:0000313" key="4">
    <source>
        <dbReference type="Proteomes" id="UP000308713"/>
    </source>
</evidence>
<dbReference type="InterPro" id="IPR002201">
    <property type="entry name" value="Glyco_trans_9"/>
</dbReference>
<dbReference type="InterPro" id="IPR051199">
    <property type="entry name" value="LPS_LOS_Heptosyltrfase"/>
</dbReference>
<dbReference type="RefSeq" id="WP_139698090.1">
    <property type="nucleotide sequence ID" value="NZ_CP074074.1"/>
</dbReference>
<dbReference type="Pfam" id="PF01075">
    <property type="entry name" value="Glyco_transf_9"/>
    <property type="match status" value="1"/>
</dbReference>
<keyword evidence="4" id="KW-1185">Reference proteome</keyword>
<accession>A0A5C4SHZ3</accession>
<keyword evidence="1" id="KW-0328">Glycosyltransferase</keyword>
<proteinExistence type="predicted"/>
<dbReference type="GO" id="GO:0008713">
    <property type="term" value="F:ADP-heptose-lipopolysaccharide heptosyltransferase activity"/>
    <property type="evidence" value="ECO:0007669"/>
    <property type="project" value="TreeGrafter"/>
</dbReference>
<dbReference type="SUPFAM" id="SSF53756">
    <property type="entry name" value="UDP-Glycosyltransferase/glycogen phosphorylase"/>
    <property type="match status" value="1"/>
</dbReference>